<dbReference type="EMBL" id="JBBMFI010000006">
    <property type="protein sequence ID" value="MEQ2565150.1"/>
    <property type="molecule type" value="Genomic_DNA"/>
</dbReference>
<dbReference type="InterPro" id="IPR032675">
    <property type="entry name" value="LRR_dom_sf"/>
</dbReference>
<comment type="caution">
    <text evidence="2">The sequence shown here is derived from an EMBL/GenBank/DDBJ whole genome shotgun (WGS) entry which is preliminary data.</text>
</comment>
<dbReference type="PANTHER" id="PTHR45661">
    <property type="entry name" value="SURFACE ANTIGEN"/>
    <property type="match status" value="1"/>
</dbReference>
<keyword evidence="1" id="KW-0732">Signal</keyword>
<keyword evidence="3" id="KW-1185">Reference proteome</keyword>
<protein>
    <submittedName>
        <fullName evidence="2">Leucine-rich repeat domain-containing protein</fullName>
    </submittedName>
</protein>
<feature type="chain" id="PRO_5045807077" evidence="1">
    <location>
        <begin position="25"/>
        <end position="597"/>
    </location>
</feature>
<accession>A0ABV1HS46</accession>
<dbReference type="PANTHER" id="PTHR45661:SF3">
    <property type="entry name" value="IG-LIKE DOMAIN-CONTAINING PROTEIN"/>
    <property type="match status" value="1"/>
</dbReference>
<evidence type="ECO:0000313" key="2">
    <source>
        <dbReference type="EMBL" id="MEQ2565150.1"/>
    </source>
</evidence>
<organism evidence="2 3">
    <name type="scientific">Ruminococcoides intestinihominis</name>
    <dbReference type="NCBI Taxonomy" id="3133161"/>
    <lineage>
        <taxon>Bacteria</taxon>
        <taxon>Bacillati</taxon>
        <taxon>Bacillota</taxon>
        <taxon>Clostridia</taxon>
        <taxon>Eubacteriales</taxon>
        <taxon>Oscillospiraceae</taxon>
        <taxon>Ruminococcoides</taxon>
    </lineage>
</organism>
<dbReference type="RefSeq" id="WP_368001487.1">
    <property type="nucleotide sequence ID" value="NZ_JBBMFI010000006.1"/>
</dbReference>
<name>A0ABV1HS46_9FIRM</name>
<feature type="signal peptide" evidence="1">
    <location>
        <begin position="1"/>
        <end position="24"/>
    </location>
</feature>
<gene>
    <name evidence="2" type="ORF">ABFO16_02735</name>
</gene>
<evidence type="ECO:0000313" key="3">
    <source>
        <dbReference type="Proteomes" id="UP001478133"/>
    </source>
</evidence>
<dbReference type="InterPro" id="IPR053139">
    <property type="entry name" value="Surface_bspA-like"/>
</dbReference>
<sequence length="597" mass="67079">MKKLFSLFLVFMLLVTVIPFNALADTDSAGITVGYDLGKNFQITYDKTSKTLTVQGKGCFGKLGFSELYNYNLGNPLYWDWKEDYFPPTTYAENIVIGEGITAIGDYMFINSYNVKKITLPKSLKRIGKASFLNCLSLQKIIGGQNVSQIDGGAFLSCSDIKHISFPNLVKIDNSRVRVFTVSDEADEYLWLLEKSFSVGPFVHCRNLESIYIPKVKKLADRTFFDCPKLKTINKNNNLNNITDMGVSVFYNCKSLKNISLPKIKAVKSSALIKKGDDGGIILPSGDLHCEGAFENCSSLEKINIPNVEVIGNNSFYNCKNLKSINKNNSLSKLTYLGSGVFAKCEKLEKISLPKVQQLKMTKYKASDLRFYNEQPDDFYYECVSDLRSCDRVYGTFEGCTRLKSISAPNVKTVGARTFYSCKSLKKISLPKVTTLGSSAFFNCINLTSVNMPKLRNLQTTKWTQFKLLNEGTEDFPKKVKRKYYYRGTFEKCVKLKKITSSSLANVGKYDFKDCTRLESITLGKNLKSIGDSAFNNNRKLKSVNIKSTKLSKVGKSAFSKIYSKAKFTVPKSKLKKYKKLIKSNGKAPKNVKLIAK</sequence>
<dbReference type="SUPFAM" id="SSF52058">
    <property type="entry name" value="L domain-like"/>
    <property type="match status" value="1"/>
</dbReference>
<reference evidence="2 3" key="1">
    <citation type="submission" date="2024-03" db="EMBL/GenBank/DDBJ databases">
        <title>Human intestinal bacterial collection.</title>
        <authorList>
            <person name="Pauvert C."/>
            <person name="Hitch T.C.A."/>
            <person name="Clavel T."/>
        </authorList>
    </citation>
    <scope>NUCLEOTIDE SEQUENCE [LARGE SCALE GENOMIC DNA]</scope>
    <source>
        <strain evidence="2 3">CLA-AP-H18</strain>
    </source>
</reference>
<proteinExistence type="predicted"/>
<evidence type="ECO:0000256" key="1">
    <source>
        <dbReference type="SAM" id="SignalP"/>
    </source>
</evidence>
<dbReference type="Proteomes" id="UP001478133">
    <property type="component" value="Unassembled WGS sequence"/>
</dbReference>
<dbReference type="InterPro" id="IPR026906">
    <property type="entry name" value="LRR_5"/>
</dbReference>
<dbReference type="Gene3D" id="3.80.10.10">
    <property type="entry name" value="Ribonuclease Inhibitor"/>
    <property type="match status" value="3"/>
</dbReference>
<dbReference type="Pfam" id="PF13306">
    <property type="entry name" value="LRR_5"/>
    <property type="match status" value="5"/>
</dbReference>